<dbReference type="Gene3D" id="2.60.40.2070">
    <property type="match status" value="1"/>
</dbReference>
<keyword evidence="5" id="KW-0812">Transmembrane</keyword>
<evidence type="ECO:0000256" key="7">
    <source>
        <dbReference type="ARBA" id="ARBA00023136"/>
    </source>
</evidence>
<keyword evidence="3" id="KW-0813">Transport</keyword>
<dbReference type="Proteomes" id="UP001596230">
    <property type="component" value="Unassembled WGS sequence"/>
</dbReference>
<feature type="domain" description="PapC N-terminal" evidence="10">
    <location>
        <begin position="57"/>
        <end position="200"/>
    </location>
</feature>
<evidence type="ECO:0000256" key="6">
    <source>
        <dbReference type="ARBA" id="ARBA00022729"/>
    </source>
</evidence>
<dbReference type="InterPro" id="IPR000015">
    <property type="entry name" value="Fimb_usher"/>
</dbReference>
<keyword evidence="4" id="KW-1134">Transmembrane beta strand</keyword>
<organism evidence="11 12">
    <name type="scientific">Tatumella terrea</name>
    <dbReference type="NCBI Taxonomy" id="419007"/>
    <lineage>
        <taxon>Bacteria</taxon>
        <taxon>Pseudomonadati</taxon>
        <taxon>Pseudomonadota</taxon>
        <taxon>Gammaproteobacteria</taxon>
        <taxon>Enterobacterales</taxon>
        <taxon>Erwiniaceae</taxon>
        <taxon>Tatumella</taxon>
    </lineage>
</organism>
<keyword evidence="6" id="KW-0732">Signal</keyword>
<protein>
    <submittedName>
        <fullName evidence="11">Fimbria/pilus outer membrane usher protein</fullName>
    </submittedName>
</protein>
<evidence type="ECO:0000259" key="10">
    <source>
        <dbReference type="Pfam" id="PF13954"/>
    </source>
</evidence>
<comment type="subcellular location">
    <subcellularLocation>
        <location evidence="1">Cell outer membrane</location>
        <topology evidence="1">Multi-pass membrane protein</topology>
    </subcellularLocation>
</comment>
<proteinExistence type="inferred from homology"/>
<dbReference type="PANTHER" id="PTHR30451:SF20">
    <property type="entry name" value="FIMBRIAE USHER"/>
    <property type="match status" value="1"/>
</dbReference>
<dbReference type="Pfam" id="PF13953">
    <property type="entry name" value="PapC_C"/>
    <property type="match status" value="1"/>
</dbReference>
<evidence type="ECO:0000256" key="1">
    <source>
        <dbReference type="ARBA" id="ARBA00004571"/>
    </source>
</evidence>
<dbReference type="InterPro" id="IPR025949">
    <property type="entry name" value="PapC-like_C"/>
</dbReference>
<accession>A0ABW1VWN8</accession>
<comment type="caution">
    <text evidence="11">The sequence shown here is derived from an EMBL/GenBank/DDBJ whole genome shotgun (WGS) entry which is preliminary data.</text>
</comment>
<evidence type="ECO:0000256" key="5">
    <source>
        <dbReference type="ARBA" id="ARBA00022692"/>
    </source>
</evidence>
<dbReference type="InterPro" id="IPR025885">
    <property type="entry name" value="PapC_N"/>
</dbReference>
<dbReference type="InterPro" id="IPR042186">
    <property type="entry name" value="FimD_plug_dom"/>
</dbReference>
<dbReference type="Pfam" id="PF00577">
    <property type="entry name" value="Usher"/>
    <property type="match status" value="1"/>
</dbReference>
<evidence type="ECO:0000256" key="3">
    <source>
        <dbReference type="ARBA" id="ARBA00022448"/>
    </source>
</evidence>
<evidence type="ECO:0000256" key="8">
    <source>
        <dbReference type="ARBA" id="ARBA00023237"/>
    </source>
</evidence>
<keyword evidence="7" id="KW-0472">Membrane</keyword>
<evidence type="ECO:0000313" key="11">
    <source>
        <dbReference type="EMBL" id="MFC6378142.1"/>
    </source>
</evidence>
<keyword evidence="8" id="KW-0998">Cell outer membrane</keyword>
<comment type="similarity">
    <text evidence="2">Belongs to the fimbrial export usher family.</text>
</comment>
<evidence type="ECO:0000313" key="12">
    <source>
        <dbReference type="Proteomes" id="UP001596230"/>
    </source>
</evidence>
<evidence type="ECO:0000256" key="4">
    <source>
        <dbReference type="ARBA" id="ARBA00022452"/>
    </source>
</evidence>
<dbReference type="InterPro" id="IPR037224">
    <property type="entry name" value="PapC_N_sf"/>
</dbReference>
<name>A0ABW1VWN8_9GAMM</name>
<dbReference type="RefSeq" id="WP_385949362.1">
    <property type="nucleotide sequence ID" value="NZ_JBHSUB010000008.1"/>
</dbReference>
<evidence type="ECO:0000259" key="9">
    <source>
        <dbReference type="Pfam" id="PF13953"/>
    </source>
</evidence>
<reference evidence="12" key="1">
    <citation type="journal article" date="2019" name="Int. J. Syst. Evol. Microbiol.">
        <title>The Global Catalogue of Microorganisms (GCM) 10K type strain sequencing project: providing services to taxonomists for standard genome sequencing and annotation.</title>
        <authorList>
            <consortium name="The Broad Institute Genomics Platform"/>
            <consortium name="The Broad Institute Genome Sequencing Center for Infectious Disease"/>
            <person name="Wu L."/>
            <person name="Ma J."/>
        </authorList>
    </citation>
    <scope>NUCLEOTIDE SEQUENCE [LARGE SCALE GENOMIC DNA]</scope>
    <source>
        <strain evidence="12">CGMCC 1.18518</strain>
    </source>
</reference>
<feature type="domain" description="PapC-like C-terminal" evidence="9">
    <location>
        <begin position="789"/>
        <end position="845"/>
    </location>
</feature>
<dbReference type="PANTHER" id="PTHR30451">
    <property type="entry name" value="OUTER MEMBRANE USHER PROTEIN"/>
    <property type="match status" value="1"/>
</dbReference>
<dbReference type="Gene3D" id="2.60.40.3110">
    <property type="match status" value="1"/>
</dbReference>
<gene>
    <name evidence="11" type="ORF">ACFP9W_08580</name>
</gene>
<dbReference type="Gene3D" id="2.60.40.2610">
    <property type="entry name" value="Outer membrane usher protein FimD, plug domain"/>
    <property type="match status" value="1"/>
</dbReference>
<evidence type="ECO:0000256" key="2">
    <source>
        <dbReference type="ARBA" id="ARBA00008064"/>
    </source>
</evidence>
<dbReference type="EMBL" id="JBHSUB010000008">
    <property type="protein sequence ID" value="MFC6378142.1"/>
    <property type="molecule type" value="Genomic_DNA"/>
</dbReference>
<dbReference type="Gene3D" id="3.10.20.410">
    <property type="match status" value="1"/>
</dbReference>
<sequence length="872" mass="94267">MKIITFSAGLRDHGGYPVRFGMLVFSSSLLILPASAAFSAELSDRPFAPDSASPVVFNSAFIHGSAVDVKRFAAGNPVPPGQAAVKVRVNGKIRGKYDVLFVAVPGRDIAEPCFSAAQLEQFGIRPPVMKYRGTDFAPDGEQCNALPQWIDGASTRYDPADFELDLFVPQLYLVSQLPGYTNPASWDSGVPAMFLDYTANVYTQQFSRAYSNGVGHAISANLGLLTGVNLFGWQLRNRSSSYFSGSEAPGSRNLYTYARHDIPRMKSQVTLGETVTSGDLFDSLNIRGVQLASDDRMLPESLRQYNPVIQGIAESNARVQVTQHGQLIYETTVPPGPFELNSIGAMGYGGDLQMTIIEADGQQRSQVIPYSAPPMLLHAGISRYSVSVGEMNESSMKKNPLMATGFYQYGMNNFYTLYGGGQFSENYLSLAIGQSFNTRVGGISVDITRARSRLKDSRISTGNSFNVGFSKYLEYSATNISMVAYRYSSKGFYSLRDAAAERYGMGRDYYLIDYRTRQRLSVNLAQTLPGDSRLVLAGNFYQYWNNRNASSQYSLYFSKSQRLFSWSAGISRSYNAIGKNINSYSLSLTIPLSRRYNITDKPLFTSMSMMMSRDNNGNTSLITNANGSRGERSALSYGLGTSTSRTRGGGTSYSLNGNMNHYSDMGQFGSTLAIGNQSRQFSATANGSLVAHRGGLTMGPPLGESPFAIVNVPGATGARLLNGYGARVDSRGYAIVPSLTPYRENTVSVDSKGLPDTVDILQNEQVIIPRSGAAVAVKMKTQSGKPVLLIIRDPGGNYLPIGSELTNASGEMAGIVGQAGMAFIRGWSIGTEAMSVRTGSTTCTIPADKALAQDIALSGSSAVIRAEVICKS</sequence>
<dbReference type="SUPFAM" id="SSF141729">
    <property type="entry name" value="FimD N-terminal domain-like"/>
    <property type="match status" value="1"/>
</dbReference>
<dbReference type="InterPro" id="IPR043142">
    <property type="entry name" value="PapC-like_C_sf"/>
</dbReference>
<dbReference type="Pfam" id="PF13954">
    <property type="entry name" value="PapC_N"/>
    <property type="match status" value="1"/>
</dbReference>
<keyword evidence="12" id="KW-1185">Reference proteome</keyword>